<sequence>MDEAGPLRFWPAAVMSRSDFVARAPGAKRAPLVHEGPRIG</sequence>
<dbReference type="Proteomes" id="UP000520814">
    <property type="component" value="Unassembled WGS sequence"/>
</dbReference>
<name>A0A7W9SST6_ARMRO</name>
<dbReference type="EMBL" id="JACHGW010000003">
    <property type="protein sequence ID" value="MBB6051730.1"/>
    <property type="molecule type" value="Genomic_DNA"/>
</dbReference>
<accession>A0A7W9SST6</accession>
<keyword evidence="2" id="KW-1185">Reference proteome</keyword>
<evidence type="ECO:0000313" key="2">
    <source>
        <dbReference type="Proteomes" id="UP000520814"/>
    </source>
</evidence>
<protein>
    <submittedName>
        <fullName evidence="1">Uncharacterized protein</fullName>
    </submittedName>
</protein>
<evidence type="ECO:0000313" key="1">
    <source>
        <dbReference type="EMBL" id="MBB6051730.1"/>
    </source>
</evidence>
<proteinExistence type="predicted"/>
<gene>
    <name evidence="1" type="ORF">HNQ39_003540</name>
</gene>
<dbReference type="RefSeq" id="WP_281380284.1">
    <property type="nucleotide sequence ID" value="NZ_JACHGW010000003.1"/>
</dbReference>
<comment type="caution">
    <text evidence="1">The sequence shown here is derived from an EMBL/GenBank/DDBJ whole genome shotgun (WGS) entry which is preliminary data.</text>
</comment>
<organism evidence="1 2">
    <name type="scientific">Armatimonas rosea</name>
    <dbReference type="NCBI Taxonomy" id="685828"/>
    <lineage>
        <taxon>Bacteria</taxon>
        <taxon>Bacillati</taxon>
        <taxon>Armatimonadota</taxon>
        <taxon>Armatimonadia</taxon>
        <taxon>Armatimonadales</taxon>
        <taxon>Armatimonadaceae</taxon>
        <taxon>Armatimonas</taxon>
    </lineage>
</organism>
<dbReference type="AlphaFoldDB" id="A0A7W9SST6"/>
<reference evidence="1 2" key="1">
    <citation type="submission" date="2020-08" db="EMBL/GenBank/DDBJ databases">
        <title>Genomic Encyclopedia of Type Strains, Phase IV (KMG-IV): sequencing the most valuable type-strain genomes for metagenomic binning, comparative biology and taxonomic classification.</title>
        <authorList>
            <person name="Goeker M."/>
        </authorList>
    </citation>
    <scope>NUCLEOTIDE SEQUENCE [LARGE SCALE GENOMIC DNA]</scope>
    <source>
        <strain evidence="1 2">DSM 23562</strain>
    </source>
</reference>